<protein>
    <recommendedName>
        <fullName evidence="4">H15 domain-containing protein</fullName>
    </recommendedName>
</protein>
<evidence type="ECO:0008006" key="4">
    <source>
        <dbReference type="Google" id="ProtNLM"/>
    </source>
</evidence>
<evidence type="ECO:0000256" key="1">
    <source>
        <dbReference type="SAM" id="MobiDB-lite"/>
    </source>
</evidence>
<feature type="compositionally biased region" description="Basic residues" evidence="1">
    <location>
        <begin position="96"/>
        <end position="110"/>
    </location>
</feature>
<dbReference type="AlphaFoldDB" id="A0AAN9BWD0"/>
<dbReference type="EMBL" id="JBAMIC010000002">
    <property type="protein sequence ID" value="KAK7113062.1"/>
    <property type="molecule type" value="Genomic_DNA"/>
</dbReference>
<evidence type="ECO:0000313" key="3">
    <source>
        <dbReference type="Proteomes" id="UP001374579"/>
    </source>
</evidence>
<feature type="compositionally biased region" description="Basic and acidic residues" evidence="1">
    <location>
        <begin position="1"/>
        <end position="10"/>
    </location>
</feature>
<proteinExistence type="predicted"/>
<organism evidence="2 3">
    <name type="scientific">Littorina saxatilis</name>
    <dbReference type="NCBI Taxonomy" id="31220"/>
    <lineage>
        <taxon>Eukaryota</taxon>
        <taxon>Metazoa</taxon>
        <taxon>Spiralia</taxon>
        <taxon>Lophotrochozoa</taxon>
        <taxon>Mollusca</taxon>
        <taxon>Gastropoda</taxon>
        <taxon>Caenogastropoda</taxon>
        <taxon>Littorinimorpha</taxon>
        <taxon>Littorinoidea</taxon>
        <taxon>Littorinidae</taxon>
        <taxon>Littorina</taxon>
    </lineage>
</organism>
<name>A0AAN9BWD0_9CAEN</name>
<evidence type="ECO:0000313" key="2">
    <source>
        <dbReference type="EMBL" id="KAK7113062.1"/>
    </source>
</evidence>
<dbReference type="Proteomes" id="UP001374579">
    <property type="component" value="Unassembled WGS sequence"/>
</dbReference>
<keyword evidence="3" id="KW-1185">Reference proteome</keyword>
<feature type="region of interest" description="Disordered" evidence="1">
    <location>
        <begin position="1"/>
        <end position="20"/>
    </location>
</feature>
<feature type="compositionally biased region" description="Polar residues" evidence="1">
    <location>
        <begin position="152"/>
        <end position="183"/>
    </location>
</feature>
<gene>
    <name evidence="2" type="ORF">V1264_012421</name>
</gene>
<accession>A0AAN9BWD0</accession>
<sequence length="183" mass="19924">MIQRKSQTERKHGRGKEKKRVTVRAIYKAIKVYPSSAGASVRDICRNINKDEPEGKARRSLSSVKMAISRAVRTGSIRAPKGWHGFRGIDVLNNRHGQKPSKGKAGRRASKGPGSPKSPTRATKGGKSRTGPKKGPGNKRRGRPPGKGKRNSNTNANKSDNYNTNESGEQDTASVWYTSCAIS</sequence>
<feature type="compositionally biased region" description="Basic residues" evidence="1">
    <location>
        <begin position="11"/>
        <end position="20"/>
    </location>
</feature>
<comment type="caution">
    <text evidence="2">The sequence shown here is derived from an EMBL/GenBank/DDBJ whole genome shotgun (WGS) entry which is preliminary data.</text>
</comment>
<feature type="region of interest" description="Disordered" evidence="1">
    <location>
        <begin position="77"/>
        <end position="183"/>
    </location>
</feature>
<reference evidence="2 3" key="1">
    <citation type="submission" date="2024-02" db="EMBL/GenBank/DDBJ databases">
        <title>Chromosome-scale genome assembly of the rough periwinkle Littorina saxatilis.</title>
        <authorList>
            <person name="De Jode A."/>
            <person name="Faria R."/>
            <person name="Formenti G."/>
            <person name="Sims Y."/>
            <person name="Smith T.P."/>
            <person name="Tracey A."/>
            <person name="Wood J.M.D."/>
            <person name="Zagrodzka Z.B."/>
            <person name="Johannesson K."/>
            <person name="Butlin R.K."/>
            <person name="Leder E.H."/>
        </authorList>
    </citation>
    <scope>NUCLEOTIDE SEQUENCE [LARGE SCALE GENOMIC DNA]</scope>
    <source>
        <strain evidence="2">Snail1</strain>
        <tissue evidence="2">Muscle</tissue>
    </source>
</reference>
<feature type="compositionally biased region" description="Basic residues" evidence="1">
    <location>
        <begin position="124"/>
        <end position="150"/>
    </location>
</feature>